<feature type="compositionally biased region" description="Basic residues" evidence="1">
    <location>
        <begin position="999"/>
        <end position="1008"/>
    </location>
</feature>
<proteinExistence type="predicted"/>
<accession>A0A016VA30</accession>
<feature type="compositionally biased region" description="Polar residues" evidence="1">
    <location>
        <begin position="797"/>
        <end position="818"/>
    </location>
</feature>
<evidence type="ECO:0000313" key="3">
    <source>
        <dbReference type="Proteomes" id="UP000024635"/>
    </source>
</evidence>
<reference evidence="3" key="1">
    <citation type="journal article" date="2015" name="Nat. Genet.">
        <title>The genome and transcriptome of the zoonotic hookworm Ancylostoma ceylanicum identify infection-specific gene families.</title>
        <authorList>
            <person name="Schwarz E.M."/>
            <person name="Hu Y."/>
            <person name="Antoshechkin I."/>
            <person name="Miller M.M."/>
            <person name="Sternberg P.W."/>
            <person name="Aroian R.V."/>
        </authorList>
    </citation>
    <scope>NUCLEOTIDE SEQUENCE</scope>
    <source>
        <strain evidence="3">HY135</strain>
    </source>
</reference>
<dbReference type="EMBL" id="JARK01001350">
    <property type="protein sequence ID" value="EYC24310.1"/>
    <property type="molecule type" value="Genomic_DNA"/>
</dbReference>
<protein>
    <submittedName>
        <fullName evidence="2">Uncharacterized protein</fullName>
    </submittedName>
</protein>
<feature type="compositionally biased region" description="Low complexity" evidence="1">
    <location>
        <begin position="638"/>
        <end position="650"/>
    </location>
</feature>
<feature type="compositionally biased region" description="Low complexity" evidence="1">
    <location>
        <begin position="932"/>
        <end position="944"/>
    </location>
</feature>
<keyword evidence="3" id="KW-1185">Reference proteome</keyword>
<feature type="region of interest" description="Disordered" evidence="1">
    <location>
        <begin position="377"/>
        <end position="404"/>
    </location>
</feature>
<feature type="compositionally biased region" description="Polar residues" evidence="1">
    <location>
        <begin position="684"/>
        <end position="693"/>
    </location>
</feature>
<feature type="compositionally biased region" description="Basic and acidic residues" evidence="1">
    <location>
        <begin position="666"/>
        <end position="683"/>
    </location>
</feature>
<feature type="compositionally biased region" description="Basic and acidic residues" evidence="1">
    <location>
        <begin position="910"/>
        <end position="927"/>
    </location>
</feature>
<feature type="region of interest" description="Disordered" evidence="1">
    <location>
        <begin position="459"/>
        <end position="559"/>
    </location>
</feature>
<feature type="compositionally biased region" description="Low complexity" evidence="1">
    <location>
        <begin position="831"/>
        <end position="887"/>
    </location>
</feature>
<evidence type="ECO:0000256" key="1">
    <source>
        <dbReference type="SAM" id="MobiDB-lite"/>
    </source>
</evidence>
<feature type="compositionally biased region" description="Basic and acidic residues" evidence="1">
    <location>
        <begin position="700"/>
        <end position="709"/>
    </location>
</feature>
<sequence length="1089" mass="120885">MCGCLMRDTAVGIDEVRWDPVVYNPSQFYGELADLYAKIEDYLGLDSKDYLLLVKQFVKETSSVHHLRKDAQQLIPADLLCVHDRFIQILCECCQLNVAPRFDGRTPATHLKLAANPKGYVPQVSIVNALLVLRSLENGWAAPDPNTGQLLGEAIKTMLADRIDAAAHSRRTAFINEGAARSNFERSSKNWKRSHGSLHDITTADFFASFSNREHFLGAETNNLLRMKCHADFYERVKSTLHKDISNASNIVLSEEAPSIPLPQVQPATPEVSVDNKTTCIRASPEAEIRLTVIISNTARVSANLAQPIAKQFPRKMWTRTSYSRAKLDSARGVAEHVDVHSKLGLVNESRKALQVGTDVIAQHLRYGAEIPSEIDLSITTPGPSHSRTRPVKRKMSSESGVDAGAAPVTEIVPVTSKSTRKSAKLEAHRITPGFADISPKESFSYTLDGNRAVERSFSSRLLPAQHTEGEGGTGRDNVETVRVRDRLSLEEDMQRTESSVSERQKQKMGSRTSEGFVVTPMKELSSPPSKAHKTEVASTSRPRIRRSEGSGSNPHAHKIPSAQAIIEAWRASSFEVLPQESLLSPSQRDPASKRTFHGIPTSLPVNDSLSSRHSRLLSRRSKVAAQPSALPSKPQDSTEAAVDVAAATSTDRKAKQRDPFLPPKTVREKTAPQEEIKKRTLRSDSSANSYSEANLLAKTMHEESEVVGRRSRSPQKKNVQISKADVNVTKEDAVKNIRPLKRDANIPRVVTFEPSPMSSPERTTRRSGSDQNLRRSSARRPQTPTLQQQPPSQRSKTPTQRPQTSSQRPRTPTQHPKSQAHHTELVSVEQPPKTSTQRPKTPTQRPKTPTQRPKTPTQRPRTPTQRPRTPTQRPKTPTQRPKTPTQHSGNTGLKVKTTKSIAKPSPVELDSKEPKSRVTRSSRDMSQHFTSMSSGDDSGSSLSHKVTSRSGPKSKAVELPKPERPEKISLRPTSQKKEIHERLLSSSPERTDDEGFARKNKKVRKSRAKDGGDSKFALEIRTSSQSSLDDKSATIRKPKARPRKESKPTTKEMSPPKRLTRSQAESSLSEDDPKESANERKSSLRRRE</sequence>
<dbReference type="STRING" id="53326.A0A016VA30"/>
<dbReference type="OrthoDB" id="5872529at2759"/>
<feature type="compositionally biased region" description="Basic and acidic residues" evidence="1">
    <location>
        <begin position="1009"/>
        <end position="1019"/>
    </location>
</feature>
<comment type="caution">
    <text evidence="2">The sequence shown here is derived from an EMBL/GenBank/DDBJ whole genome shotgun (WGS) entry which is preliminary data.</text>
</comment>
<feature type="compositionally biased region" description="Basic and acidic residues" evidence="1">
    <location>
        <begin position="477"/>
        <end position="506"/>
    </location>
</feature>
<dbReference type="PRINTS" id="PR01217">
    <property type="entry name" value="PRICHEXTENSN"/>
</dbReference>
<gene>
    <name evidence="2" type="primary">Acey_s0014.g2434</name>
    <name evidence="2" type="ORF">Y032_0014g2434</name>
</gene>
<dbReference type="AlphaFoldDB" id="A0A016VA30"/>
<feature type="compositionally biased region" description="Basic and acidic residues" evidence="1">
    <location>
        <begin position="956"/>
        <end position="998"/>
    </location>
</feature>
<dbReference type="Proteomes" id="UP000024635">
    <property type="component" value="Unassembled WGS sequence"/>
</dbReference>
<feature type="compositionally biased region" description="Low complexity" evidence="1">
    <location>
        <begin position="780"/>
        <end position="796"/>
    </location>
</feature>
<feature type="region of interest" description="Disordered" evidence="1">
    <location>
        <begin position="582"/>
        <end position="1089"/>
    </location>
</feature>
<organism evidence="2 3">
    <name type="scientific">Ancylostoma ceylanicum</name>
    <dbReference type="NCBI Taxonomy" id="53326"/>
    <lineage>
        <taxon>Eukaryota</taxon>
        <taxon>Metazoa</taxon>
        <taxon>Ecdysozoa</taxon>
        <taxon>Nematoda</taxon>
        <taxon>Chromadorea</taxon>
        <taxon>Rhabditida</taxon>
        <taxon>Rhabditina</taxon>
        <taxon>Rhabditomorpha</taxon>
        <taxon>Strongyloidea</taxon>
        <taxon>Ancylostomatidae</taxon>
        <taxon>Ancylostomatinae</taxon>
        <taxon>Ancylostoma</taxon>
    </lineage>
</organism>
<evidence type="ECO:0000313" key="2">
    <source>
        <dbReference type="EMBL" id="EYC24310.1"/>
    </source>
</evidence>
<feature type="compositionally biased region" description="Basic and acidic residues" evidence="1">
    <location>
        <begin position="729"/>
        <end position="746"/>
    </location>
</feature>
<feature type="compositionally biased region" description="Basic residues" evidence="1">
    <location>
        <begin position="613"/>
        <end position="623"/>
    </location>
</feature>
<name>A0A016VA30_9BILA</name>